<evidence type="ECO:0000313" key="7">
    <source>
        <dbReference type="Proteomes" id="UP001221757"/>
    </source>
</evidence>
<dbReference type="PANTHER" id="PTHR43986:SF1">
    <property type="entry name" value="ELONGATION FACTOR 1-GAMMA"/>
    <property type="match status" value="1"/>
</dbReference>
<protein>
    <recommendedName>
        <fullName evidence="5">EF-1-gamma C-terminal domain-containing protein</fullName>
    </recommendedName>
</protein>
<evidence type="ECO:0000259" key="5">
    <source>
        <dbReference type="PROSITE" id="PS50040"/>
    </source>
</evidence>
<comment type="caution">
    <text evidence="6">The sequence shown here is derived from an EMBL/GenBank/DDBJ whole genome shotgun (WGS) entry which is preliminary data.</text>
</comment>
<dbReference type="InterPro" id="IPR050802">
    <property type="entry name" value="EF-GSTs"/>
</dbReference>
<gene>
    <name evidence="6" type="ORF">B0H17DRAFT_40174</name>
</gene>
<feature type="compositionally biased region" description="Acidic residues" evidence="4">
    <location>
        <begin position="58"/>
        <end position="67"/>
    </location>
</feature>
<organism evidence="6 7">
    <name type="scientific">Mycena rosella</name>
    <name type="common">Pink bonnet</name>
    <name type="synonym">Agaricus rosellus</name>
    <dbReference type="NCBI Taxonomy" id="1033263"/>
    <lineage>
        <taxon>Eukaryota</taxon>
        <taxon>Fungi</taxon>
        <taxon>Dikarya</taxon>
        <taxon>Basidiomycota</taxon>
        <taxon>Agaricomycotina</taxon>
        <taxon>Agaricomycetes</taxon>
        <taxon>Agaricomycetidae</taxon>
        <taxon>Agaricales</taxon>
        <taxon>Marasmiineae</taxon>
        <taxon>Mycenaceae</taxon>
        <taxon>Mycena</taxon>
    </lineage>
</organism>
<dbReference type="SUPFAM" id="SSF89942">
    <property type="entry name" value="eEF1-gamma domain"/>
    <property type="match status" value="1"/>
</dbReference>
<dbReference type="InterPro" id="IPR036433">
    <property type="entry name" value="EF1B_G_C_sf"/>
</dbReference>
<dbReference type="GO" id="GO:0003746">
    <property type="term" value="F:translation elongation factor activity"/>
    <property type="evidence" value="ECO:0007669"/>
    <property type="project" value="UniProtKB-UniRule"/>
</dbReference>
<dbReference type="SMART" id="SM01183">
    <property type="entry name" value="EF1G"/>
    <property type="match status" value="1"/>
</dbReference>
<keyword evidence="7" id="KW-1185">Reference proteome</keyword>
<keyword evidence="1 3" id="KW-0251">Elongation factor</keyword>
<evidence type="ECO:0000256" key="1">
    <source>
        <dbReference type="ARBA" id="ARBA00022768"/>
    </source>
</evidence>
<dbReference type="GO" id="GO:0005737">
    <property type="term" value="C:cytoplasm"/>
    <property type="evidence" value="ECO:0007669"/>
    <property type="project" value="TreeGrafter"/>
</dbReference>
<dbReference type="GO" id="GO:0005634">
    <property type="term" value="C:nucleus"/>
    <property type="evidence" value="ECO:0007669"/>
    <property type="project" value="TreeGrafter"/>
</dbReference>
<feature type="region of interest" description="Disordered" evidence="4">
    <location>
        <begin position="28"/>
        <end position="83"/>
    </location>
</feature>
<dbReference type="Proteomes" id="UP001221757">
    <property type="component" value="Unassembled WGS sequence"/>
</dbReference>
<proteinExistence type="predicted"/>
<reference evidence="6" key="1">
    <citation type="submission" date="2023-03" db="EMBL/GenBank/DDBJ databases">
        <title>Massive genome expansion in bonnet fungi (Mycena s.s.) driven by repeated elements and novel gene families across ecological guilds.</title>
        <authorList>
            <consortium name="Lawrence Berkeley National Laboratory"/>
            <person name="Harder C.B."/>
            <person name="Miyauchi S."/>
            <person name="Viragh M."/>
            <person name="Kuo A."/>
            <person name="Thoen E."/>
            <person name="Andreopoulos B."/>
            <person name="Lu D."/>
            <person name="Skrede I."/>
            <person name="Drula E."/>
            <person name="Henrissat B."/>
            <person name="Morin E."/>
            <person name="Kohler A."/>
            <person name="Barry K."/>
            <person name="LaButti K."/>
            <person name="Morin E."/>
            <person name="Salamov A."/>
            <person name="Lipzen A."/>
            <person name="Mereny Z."/>
            <person name="Hegedus B."/>
            <person name="Baldrian P."/>
            <person name="Stursova M."/>
            <person name="Weitz H."/>
            <person name="Taylor A."/>
            <person name="Grigoriev I.V."/>
            <person name="Nagy L.G."/>
            <person name="Martin F."/>
            <person name="Kauserud H."/>
        </authorList>
    </citation>
    <scope>NUCLEOTIDE SEQUENCE</scope>
    <source>
        <strain evidence="6">CBHHK067</strain>
    </source>
</reference>
<dbReference type="AlphaFoldDB" id="A0AAD7GS25"/>
<dbReference type="EMBL" id="JARKIE010000011">
    <property type="protein sequence ID" value="KAJ7704022.1"/>
    <property type="molecule type" value="Genomic_DNA"/>
</dbReference>
<keyword evidence="2 3" id="KW-0648">Protein biosynthesis</keyword>
<evidence type="ECO:0000256" key="3">
    <source>
        <dbReference type="PROSITE-ProRule" id="PRU00519"/>
    </source>
</evidence>
<evidence type="ECO:0000256" key="4">
    <source>
        <dbReference type="SAM" id="MobiDB-lite"/>
    </source>
</evidence>
<dbReference type="InterPro" id="IPR001662">
    <property type="entry name" value="EF1B_G_C"/>
</dbReference>
<name>A0AAD7GS25_MYCRO</name>
<dbReference type="FunFam" id="3.30.70.1010:FF:000001">
    <property type="entry name" value="Elongation factor 1-gamma 1"/>
    <property type="match status" value="1"/>
</dbReference>
<accession>A0AAD7GS25</accession>
<evidence type="ECO:0000313" key="6">
    <source>
        <dbReference type="EMBL" id="KAJ7704022.1"/>
    </source>
</evidence>
<dbReference type="PANTHER" id="PTHR43986">
    <property type="entry name" value="ELONGATION FACTOR 1-GAMMA"/>
    <property type="match status" value="1"/>
</dbReference>
<feature type="compositionally biased region" description="Basic and acidic residues" evidence="4">
    <location>
        <begin position="48"/>
        <end position="57"/>
    </location>
</feature>
<sequence>MRHMHTVLNQPALAHLFEPTPELATAPVYVAPKKEKEAKPVPAPAAPKAEKKAKPKAEEDDDDDNGVPEEPKAKNPLDDLPKSTLNLEDWKRAYSNKETRGAGGALEWFYEHYDAAGFSLWRVDFKYPEELTQTFMSANQIGGLFNRLEAARKHLFGSVGVLGAANASLIAGALVLRGQEAAPVVSCAPDWESYEFTRLDLARAADKAFFEAALAWDLEIDGKKWVDGKNFK</sequence>
<dbReference type="PROSITE" id="PS50040">
    <property type="entry name" value="EF1G_C"/>
    <property type="match status" value="1"/>
</dbReference>
<evidence type="ECO:0000256" key="2">
    <source>
        <dbReference type="ARBA" id="ARBA00022917"/>
    </source>
</evidence>
<dbReference type="Gene3D" id="3.30.70.1010">
    <property type="entry name" value="Translation elongation factor EF1B, gamma chain, conserved domain"/>
    <property type="match status" value="1"/>
</dbReference>
<feature type="compositionally biased region" description="Basic and acidic residues" evidence="4">
    <location>
        <begin position="69"/>
        <end position="81"/>
    </location>
</feature>
<feature type="domain" description="EF-1-gamma C-terminal" evidence="5">
    <location>
        <begin position="73"/>
        <end position="232"/>
    </location>
</feature>
<dbReference type="Pfam" id="PF00647">
    <property type="entry name" value="EF1G"/>
    <property type="match status" value="1"/>
</dbReference>